<evidence type="ECO:0000256" key="5">
    <source>
        <dbReference type="ARBA" id="ARBA00022614"/>
    </source>
</evidence>
<comment type="subcellular location">
    <subcellularLocation>
        <location evidence="2">Cell membrane</location>
    </subcellularLocation>
    <subcellularLocation>
        <location evidence="1">Membrane</location>
        <topology evidence="1">Single-pass membrane protein</topology>
    </subcellularLocation>
</comment>
<evidence type="ECO:0000256" key="11">
    <source>
        <dbReference type="ARBA" id="ARBA00022989"/>
    </source>
</evidence>
<dbReference type="Pfam" id="PF13855">
    <property type="entry name" value="LRR_8"/>
    <property type="match status" value="1"/>
</dbReference>
<gene>
    <name evidence="17" type="ORF">QYE76_047339</name>
</gene>
<sequence length="602" mass="65658">MGSYYLFHFLLIYVLLHVHGIHSLNQRCNPTDLEALLAFSNGLDRKGARLVGWRPNDTTCCSWTGISCDLGRVVGLSLFNKSLHGSISSLINLLDGLVTLNLSCNSLYGQPPEGLGRLPRLQMLDLSVNMFSGAFPLSEDGFPAIEVVNVSFNKFTGPHPTFPGAANLTVLDIGSNTFSGSINTRTLCVAPVKVLRFSRNEFTGEVLAGLGRCKMLAELSIDSNGLTGNLPSDLYTISELKRLSLRENQLSGSLSENLGNLSQLIYIDLSCNMFTGIIPDNGFTNLSSVLRLLQHLPELKILVLTKNFHGGETIPMDAISGFTSLQVLVLANCALSGMIQPWMQNLESLRVLDLSWNKLNGNIPPWLGNLNNLFYLDLSNNSFSGELPKSLTQMKSLISSNYPREDASSEDFPLFMKNNSTNKGLQYNHVSSFPPSLILSNNFLVGPVLPGLGHLVDLHLLDLSWNNFSGHIPDELSNMSSLEVLNFAQNDLSGSIPSSLTNLNFLSKFDVSYNNLTGEIPTGGQFSTFANESFVGNAALCLLRDGSCSGKAPVLEGNEQQGGTDTTLYAMTYISVEVGFILGYWLFGTYCFLQGLVGLRIF</sequence>
<evidence type="ECO:0000256" key="13">
    <source>
        <dbReference type="ARBA" id="ARBA00023170"/>
    </source>
</evidence>
<evidence type="ECO:0000256" key="12">
    <source>
        <dbReference type="ARBA" id="ARBA00023136"/>
    </source>
</evidence>
<dbReference type="PANTHER" id="PTHR48053:SF164">
    <property type="entry name" value="LEUCINE-RICH REPEAT-CONTAINING N-TERMINAL PLANT-TYPE DOMAIN-CONTAINING PROTEIN"/>
    <property type="match status" value="1"/>
</dbReference>
<keyword evidence="8" id="KW-0677">Repeat</keyword>
<keyword evidence="5" id="KW-0433">Leucine-rich repeat</keyword>
<reference evidence="17" key="1">
    <citation type="submission" date="2023-07" db="EMBL/GenBank/DDBJ databases">
        <title>A chromosome-level genome assembly of Lolium multiflorum.</title>
        <authorList>
            <person name="Chen Y."/>
            <person name="Copetti D."/>
            <person name="Kolliker R."/>
            <person name="Studer B."/>
        </authorList>
    </citation>
    <scope>NUCLEOTIDE SEQUENCE</scope>
    <source>
        <strain evidence="17">02402/16</strain>
        <tissue evidence="17">Leaf</tissue>
    </source>
</reference>
<keyword evidence="12 14" id="KW-0472">Membrane</keyword>
<dbReference type="Proteomes" id="UP001231189">
    <property type="component" value="Unassembled WGS sequence"/>
</dbReference>
<dbReference type="Pfam" id="PF08263">
    <property type="entry name" value="LRRNT_2"/>
    <property type="match status" value="1"/>
</dbReference>
<evidence type="ECO:0000313" key="17">
    <source>
        <dbReference type="EMBL" id="KAK1686491.1"/>
    </source>
</evidence>
<dbReference type="FunFam" id="3.80.10.10:FF:000383">
    <property type="entry name" value="Leucine-rich repeat receptor protein kinase EMS1"/>
    <property type="match status" value="1"/>
</dbReference>
<keyword evidence="10" id="KW-0067">ATP-binding</keyword>
<keyword evidence="4" id="KW-1003">Cell membrane</keyword>
<dbReference type="Gene3D" id="3.80.10.10">
    <property type="entry name" value="Ribonuclease Inhibitor"/>
    <property type="match status" value="3"/>
</dbReference>
<keyword evidence="7 15" id="KW-0732">Signal</keyword>
<evidence type="ECO:0000259" key="16">
    <source>
        <dbReference type="Pfam" id="PF08263"/>
    </source>
</evidence>
<feature type="signal peptide" evidence="15">
    <location>
        <begin position="1"/>
        <end position="23"/>
    </location>
</feature>
<keyword evidence="11 14" id="KW-1133">Transmembrane helix</keyword>
<dbReference type="SUPFAM" id="SSF52058">
    <property type="entry name" value="L domain-like"/>
    <property type="match status" value="1"/>
</dbReference>
<name>A0AAD8X1I4_LOLMU</name>
<evidence type="ECO:0000256" key="15">
    <source>
        <dbReference type="SAM" id="SignalP"/>
    </source>
</evidence>
<dbReference type="FunFam" id="3.80.10.10:FF:000213">
    <property type="entry name" value="Tyrosine-sulfated glycopeptide receptor 1"/>
    <property type="match status" value="1"/>
</dbReference>
<evidence type="ECO:0000256" key="1">
    <source>
        <dbReference type="ARBA" id="ARBA00004167"/>
    </source>
</evidence>
<evidence type="ECO:0000256" key="3">
    <source>
        <dbReference type="ARBA" id="ARBA00009592"/>
    </source>
</evidence>
<dbReference type="SMART" id="SM00369">
    <property type="entry name" value="LRR_TYP"/>
    <property type="match status" value="5"/>
</dbReference>
<accession>A0AAD8X1I4</accession>
<dbReference type="InterPro" id="IPR003591">
    <property type="entry name" value="Leu-rich_rpt_typical-subtyp"/>
</dbReference>
<keyword evidence="13" id="KW-0675">Receptor</keyword>
<proteinExistence type="inferred from homology"/>
<keyword evidence="6 14" id="KW-0812">Transmembrane</keyword>
<feature type="chain" id="PRO_5042172263" description="Leucine-rich repeat-containing N-terminal plant-type domain-containing protein" evidence="15">
    <location>
        <begin position="24"/>
        <end position="602"/>
    </location>
</feature>
<feature type="domain" description="Leucine-rich repeat-containing N-terminal plant-type" evidence="16">
    <location>
        <begin position="30"/>
        <end position="69"/>
    </location>
</feature>
<dbReference type="AlphaFoldDB" id="A0AAD8X1I4"/>
<keyword evidence="9" id="KW-0547">Nucleotide-binding</keyword>
<evidence type="ECO:0000256" key="4">
    <source>
        <dbReference type="ARBA" id="ARBA00022475"/>
    </source>
</evidence>
<comment type="similarity">
    <text evidence="3">Belongs to the RLP family.</text>
</comment>
<evidence type="ECO:0000256" key="2">
    <source>
        <dbReference type="ARBA" id="ARBA00004236"/>
    </source>
</evidence>
<dbReference type="Pfam" id="PF00560">
    <property type="entry name" value="LRR_1"/>
    <property type="match status" value="5"/>
</dbReference>
<evidence type="ECO:0000256" key="14">
    <source>
        <dbReference type="SAM" id="Phobius"/>
    </source>
</evidence>
<comment type="caution">
    <text evidence="17">The sequence shown here is derived from an EMBL/GenBank/DDBJ whole genome shotgun (WGS) entry which is preliminary data.</text>
</comment>
<dbReference type="EMBL" id="JAUUTY010000002">
    <property type="protein sequence ID" value="KAK1686491.1"/>
    <property type="molecule type" value="Genomic_DNA"/>
</dbReference>
<evidence type="ECO:0000256" key="7">
    <source>
        <dbReference type="ARBA" id="ARBA00022729"/>
    </source>
</evidence>
<dbReference type="InterPro" id="IPR032675">
    <property type="entry name" value="LRR_dom_sf"/>
</dbReference>
<dbReference type="GO" id="GO:0005524">
    <property type="term" value="F:ATP binding"/>
    <property type="evidence" value="ECO:0007669"/>
    <property type="project" value="UniProtKB-KW"/>
</dbReference>
<evidence type="ECO:0000256" key="9">
    <source>
        <dbReference type="ARBA" id="ARBA00022741"/>
    </source>
</evidence>
<evidence type="ECO:0000256" key="6">
    <source>
        <dbReference type="ARBA" id="ARBA00022692"/>
    </source>
</evidence>
<evidence type="ECO:0000256" key="8">
    <source>
        <dbReference type="ARBA" id="ARBA00022737"/>
    </source>
</evidence>
<dbReference type="InterPro" id="IPR013210">
    <property type="entry name" value="LRR_N_plant-typ"/>
</dbReference>
<evidence type="ECO:0000256" key="10">
    <source>
        <dbReference type="ARBA" id="ARBA00022840"/>
    </source>
</evidence>
<feature type="transmembrane region" description="Helical" evidence="14">
    <location>
        <begin position="568"/>
        <end position="593"/>
    </location>
</feature>
<dbReference type="InterPro" id="IPR001611">
    <property type="entry name" value="Leu-rich_rpt"/>
</dbReference>
<organism evidence="17 18">
    <name type="scientific">Lolium multiflorum</name>
    <name type="common">Italian ryegrass</name>
    <name type="synonym">Lolium perenne subsp. multiflorum</name>
    <dbReference type="NCBI Taxonomy" id="4521"/>
    <lineage>
        <taxon>Eukaryota</taxon>
        <taxon>Viridiplantae</taxon>
        <taxon>Streptophyta</taxon>
        <taxon>Embryophyta</taxon>
        <taxon>Tracheophyta</taxon>
        <taxon>Spermatophyta</taxon>
        <taxon>Magnoliopsida</taxon>
        <taxon>Liliopsida</taxon>
        <taxon>Poales</taxon>
        <taxon>Poaceae</taxon>
        <taxon>BOP clade</taxon>
        <taxon>Pooideae</taxon>
        <taxon>Poodae</taxon>
        <taxon>Poeae</taxon>
        <taxon>Poeae Chloroplast Group 2 (Poeae type)</taxon>
        <taxon>Loliodinae</taxon>
        <taxon>Loliinae</taxon>
        <taxon>Lolium</taxon>
    </lineage>
</organism>
<dbReference type="GO" id="GO:0005886">
    <property type="term" value="C:plasma membrane"/>
    <property type="evidence" value="ECO:0007669"/>
    <property type="project" value="UniProtKB-SubCell"/>
</dbReference>
<dbReference type="PANTHER" id="PTHR48053">
    <property type="entry name" value="LEUCINE RICH REPEAT FAMILY PROTEIN, EXPRESSED"/>
    <property type="match status" value="1"/>
</dbReference>
<evidence type="ECO:0000313" key="18">
    <source>
        <dbReference type="Proteomes" id="UP001231189"/>
    </source>
</evidence>
<dbReference type="GO" id="GO:0004674">
    <property type="term" value="F:protein serine/threonine kinase activity"/>
    <property type="evidence" value="ECO:0007669"/>
    <property type="project" value="UniProtKB-EC"/>
</dbReference>
<keyword evidence="18" id="KW-1185">Reference proteome</keyword>
<protein>
    <recommendedName>
        <fullName evidence="16">Leucine-rich repeat-containing N-terminal plant-type domain-containing protein</fullName>
    </recommendedName>
</protein>
<dbReference type="InterPro" id="IPR051716">
    <property type="entry name" value="Plant_RL_S/T_kinase"/>
</dbReference>
<dbReference type="FunFam" id="3.80.10.10:FF:000129">
    <property type="entry name" value="Leucine-rich repeat receptor-like kinase"/>
    <property type="match status" value="1"/>
</dbReference>